<dbReference type="Proteomes" id="UP000092993">
    <property type="component" value="Unassembled WGS sequence"/>
</dbReference>
<proteinExistence type="predicted"/>
<dbReference type="EMBL" id="LUGG01000015">
    <property type="protein sequence ID" value="OBZ69721.1"/>
    <property type="molecule type" value="Genomic_DNA"/>
</dbReference>
<dbReference type="AlphaFoldDB" id="A0A1C7LYF1"/>
<keyword evidence="2" id="KW-1185">Reference proteome</keyword>
<name>A0A1C7LYF1_GRIFR</name>
<organism evidence="1 2">
    <name type="scientific">Grifola frondosa</name>
    <name type="common">Maitake</name>
    <name type="synonym">Polyporus frondosus</name>
    <dbReference type="NCBI Taxonomy" id="5627"/>
    <lineage>
        <taxon>Eukaryota</taxon>
        <taxon>Fungi</taxon>
        <taxon>Dikarya</taxon>
        <taxon>Basidiomycota</taxon>
        <taxon>Agaricomycotina</taxon>
        <taxon>Agaricomycetes</taxon>
        <taxon>Polyporales</taxon>
        <taxon>Grifolaceae</taxon>
        <taxon>Grifola</taxon>
    </lineage>
</organism>
<protein>
    <submittedName>
        <fullName evidence="1">Uncharacterized protein</fullName>
    </submittedName>
</protein>
<gene>
    <name evidence="1" type="ORF">A0H81_10429</name>
</gene>
<accession>A0A1C7LYF1</accession>
<evidence type="ECO:0000313" key="1">
    <source>
        <dbReference type="EMBL" id="OBZ69721.1"/>
    </source>
</evidence>
<sequence length="88" mass="9740">MVGTNKRLWMAGVIASPRSRPDSTVGGGCHQDLIVGAVMENTRQLVDLGIKELNEISYLPTTYPYPTFHPPTSPRPVATHFHNLSWPL</sequence>
<comment type="caution">
    <text evidence="1">The sequence shown here is derived from an EMBL/GenBank/DDBJ whole genome shotgun (WGS) entry which is preliminary data.</text>
</comment>
<reference evidence="1 2" key="1">
    <citation type="submission" date="2016-03" db="EMBL/GenBank/DDBJ databases">
        <title>Whole genome sequencing of Grifola frondosa 9006-11.</title>
        <authorList>
            <person name="Min B."/>
            <person name="Park H."/>
            <person name="Kim J.-G."/>
            <person name="Cho H."/>
            <person name="Oh Y.-L."/>
            <person name="Kong W.-S."/>
            <person name="Choi I.-G."/>
        </authorList>
    </citation>
    <scope>NUCLEOTIDE SEQUENCE [LARGE SCALE GENOMIC DNA]</scope>
    <source>
        <strain evidence="1 2">9006-11</strain>
    </source>
</reference>
<evidence type="ECO:0000313" key="2">
    <source>
        <dbReference type="Proteomes" id="UP000092993"/>
    </source>
</evidence>